<dbReference type="InterPro" id="IPR039426">
    <property type="entry name" value="TonB-dep_rcpt-like"/>
</dbReference>
<evidence type="ECO:0000259" key="16">
    <source>
        <dbReference type="Pfam" id="PF07715"/>
    </source>
</evidence>
<accession>Q1GZT1</accession>
<keyword evidence="18" id="KW-1185">Reference proteome</keyword>
<evidence type="ECO:0000256" key="8">
    <source>
        <dbReference type="ARBA" id="ARBA00023136"/>
    </source>
</evidence>
<evidence type="ECO:0000256" key="5">
    <source>
        <dbReference type="ARBA" id="ARBA00022692"/>
    </source>
</evidence>
<keyword evidence="8 11" id="KW-0472">Membrane</keyword>
<feature type="domain" description="TonB-dependent receptor plug" evidence="16">
    <location>
        <begin position="51"/>
        <end position="148"/>
    </location>
</feature>
<evidence type="ECO:0000256" key="4">
    <source>
        <dbReference type="ARBA" id="ARBA00022452"/>
    </source>
</evidence>
<dbReference type="HOGENOM" id="CLU_008287_8_2_4"/>
<dbReference type="STRING" id="265072.Mfla_1989"/>
<sequence length="675" mass="76020">MSNYLKPLKLAVIAALAVNTQVVLAEVTPYALGEINVITTKQPENTRLYDSTITQEDMRLFNRETVGTALNMLPGISMTQGGQRNEQLVQLRGFDLRQVPVFVDGIPVYVTYDGYVDLGRFNTFDLSKIQLSKGFSSVLYGPNTLGGAINLVSRKPTKEFEGSITAGIKTDRNLKFNGYATDVNMGGNYETWYWQANTSYVDNERSRMSSDYKPNAYEDGGDRERAYNRDGKINLKIGLTPSEGNEYSLNYINQQGTKGSPVYAGRDSDRRANYWDWPKWDKESLYFISRTTFGNSAYLKVRAFYDKFRNVLESYDDARYATMTRPSSFTSIYNDDTYGASAELGFDIAKSNTLKFAAHYKHDKHEEHNKGNPVQTFKDRTISFGIEDTHHFNEKLSLVTGISYDKRDTIKAEGLNNSNQIYDFPNGDAHAWNPQAGLFYKPTEDSDIHFTVARKSRFATMKDRFSGRFGRAVPNPGLDTERATHYELGAGAFVLPELKLQGAVFFIDTKDMIQSVSLPNSACSAGGGECFQFRNIGKVESHGIELSATWFATNNIELGGNYTFINRDNLSNDQRLTDVPRQKLFAYGKWKVNSALQVLASVEAASSRYSRQNATVTDWLSAKGYATGNIKAMYAVNTDWFAEAGINNILDKNYAYTEGFYMEGRNIFVNVTRKF</sequence>
<dbReference type="CDD" id="cd01347">
    <property type="entry name" value="ligand_gated_channel"/>
    <property type="match status" value="1"/>
</dbReference>
<evidence type="ECO:0000256" key="3">
    <source>
        <dbReference type="ARBA" id="ARBA00022448"/>
    </source>
</evidence>
<evidence type="ECO:0000256" key="2">
    <source>
        <dbReference type="ARBA" id="ARBA00009810"/>
    </source>
</evidence>
<evidence type="ECO:0000313" key="18">
    <source>
        <dbReference type="Proteomes" id="UP000002440"/>
    </source>
</evidence>
<protein>
    <submittedName>
        <fullName evidence="17">TonB-dependent receptor</fullName>
    </submittedName>
</protein>
<feature type="region of interest" description="Disordered" evidence="13">
    <location>
        <begin position="205"/>
        <end position="224"/>
    </location>
</feature>
<keyword evidence="4 11" id="KW-1134">Transmembrane beta strand</keyword>
<keyword evidence="9 17" id="KW-0675">Receptor</keyword>
<evidence type="ECO:0000256" key="7">
    <source>
        <dbReference type="ARBA" id="ARBA00023077"/>
    </source>
</evidence>
<dbReference type="KEGG" id="mfa:Mfla_1989"/>
<keyword evidence="3 11" id="KW-0813">Transport</keyword>
<dbReference type="Gene3D" id="2.40.170.20">
    <property type="entry name" value="TonB-dependent receptor, beta-barrel domain"/>
    <property type="match status" value="1"/>
</dbReference>
<dbReference type="eggNOG" id="COG4771">
    <property type="taxonomic scope" value="Bacteria"/>
</dbReference>
<dbReference type="Proteomes" id="UP000002440">
    <property type="component" value="Chromosome"/>
</dbReference>
<dbReference type="InterPro" id="IPR036942">
    <property type="entry name" value="Beta-barrel_TonB_sf"/>
</dbReference>
<evidence type="ECO:0000256" key="11">
    <source>
        <dbReference type="PROSITE-ProRule" id="PRU01360"/>
    </source>
</evidence>
<evidence type="ECO:0000256" key="1">
    <source>
        <dbReference type="ARBA" id="ARBA00004571"/>
    </source>
</evidence>
<evidence type="ECO:0000256" key="12">
    <source>
        <dbReference type="RuleBase" id="RU003357"/>
    </source>
</evidence>
<keyword evidence="10 11" id="KW-0998">Cell outer membrane</keyword>
<dbReference type="EMBL" id="CP000284">
    <property type="protein sequence ID" value="ABE50256.1"/>
    <property type="molecule type" value="Genomic_DNA"/>
</dbReference>
<keyword evidence="5 11" id="KW-0812">Transmembrane</keyword>
<comment type="subcellular location">
    <subcellularLocation>
        <location evidence="1 11">Cell outer membrane</location>
        <topology evidence="1 11">Multi-pass membrane protein</topology>
    </subcellularLocation>
</comment>
<comment type="similarity">
    <text evidence="2 11 12">Belongs to the TonB-dependent receptor family.</text>
</comment>
<dbReference type="GO" id="GO:0009279">
    <property type="term" value="C:cell outer membrane"/>
    <property type="evidence" value="ECO:0007669"/>
    <property type="project" value="UniProtKB-SubCell"/>
</dbReference>
<dbReference type="AlphaFoldDB" id="Q1GZT1"/>
<gene>
    <name evidence="17" type="ordered locus">Mfla_1989</name>
</gene>
<name>Q1GZT1_METFK</name>
<evidence type="ECO:0000259" key="15">
    <source>
        <dbReference type="Pfam" id="PF00593"/>
    </source>
</evidence>
<dbReference type="PANTHER" id="PTHR30069">
    <property type="entry name" value="TONB-DEPENDENT OUTER MEMBRANE RECEPTOR"/>
    <property type="match status" value="1"/>
</dbReference>
<feature type="chain" id="PRO_5004189480" evidence="14">
    <location>
        <begin position="26"/>
        <end position="675"/>
    </location>
</feature>
<keyword evidence="7 12" id="KW-0798">TonB box</keyword>
<dbReference type="OrthoDB" id="6046653at2"/>
<feature type="signal peptide" evidence="14">
    <location>
        <begin position="1"/>
        <end position="25"/>
    </location>
</feature>
<dbReference type="InterPro" id="IPR000531">
    <property type="entry name" value="Beta-barrel_TonB"/>
</dbReference>
<dbReference type="Pfam" id="PF00593">
    <property type="entry name" value="TonB_dep_Rec_b-barrel"/>
    <property type="match status" value="1"/>
</dbReference>
<dbReference type="GO" id="GO:0044718">
    <property type="term" value="P:siderophore transmembrane transport"/>
    <property type="evidence" value="ECO:0007669"/>
    <property type="project" value="TreeGrafter"/>
</dbReference>
<dbReference type="InterPro" id="IPR037066">
    <property type="entry name" value="Plug_dom_sf"/>
</dbReference>
<proteinExistence type="inferred from homology"/>
<dbReference type="GO" id="GO:0015344">
    <property type="term" value="F:siderophore uptake transmembrane transporter activity"/>
    <property type="evidence" value="ECO:0007669"/>
    <property type="project" value="TreeGrafter"/>
</dbReference>
<evidence type="ECO:0000256" key="6">
    <source>
        <dbReference type="ARBA" id="ARBA00022729"/>
    </source>
</evidence>
<dbReference type="Pfam" id="PF07715">
    <property type="entry name" value="Plug"/>
    <property type="match status" value="1"/>
</dbReference>
<reference evidence="17 18" key="1">
    <citation type="submission" date="2006-03" db="EMBL/GenBank/DDBJ databases">
        <title>Complete sequence of Methylobacillus flagellatus KT.</title>
        <authorList>
            <consortium name="US DOE Joint Genome Institute"/>
            <person name="Copeland A."/>
            <person name="Lucas S."/>
            <person name="Lapidus A."/>
            <person name="Barry K."/>
            <person name="Detter J.C."/>
            <person name="Glavina del Rio T."/>
            <person name="Hammon N."/>
            <person name="Israni S."/>
            <person name="Dalin E."/>
            <person name="Tice H."/>
            <person name="Pitluck S."/>
            <person name="Brettin T."/>
            <person name="Bruce D."/>
            <person name="Han C."/>
            <person name="Tapia R."/>
            <person name="Saunders E."/>
            <person name="Gilna P."/>
            <person name="Schmutz J."/>
            <person name="Larimer F."/>
            <person name="Land M."/>
            <person name="Kyrpides N."/>
            <person name="Anderson I."/>
            <person name="Richardson P."/>
        </authorList>
    </citation>
    <scope>NUCLEOTIDE SEQUENCE [LARGE SCALE GENOMIC DNA]</scope>
    <source>
        <strain evidence="18">KT / ATCC 51484 / DSM 6875</strain>
    </source>
</reference>
<evidence type="ECO:0000256" key="10">
    <source>
        <dbReference type="ARBA" id="ARBA00023237"/>
    </source>
</evidence>
<evidence type="ECO:0000256" key="13">
    <source>
        <dbReference type="SAM" id="MobiDB-lite"/>
    </source>
</evidence>
<keyword evidence="6 14" id="KW-0732">Signal</keyword>
<dbReference type="Gene3D" id="2.170.130.10">
    <property type="entry name" value="TonB-dependent receptor, plug domain"/>
    <property type="match status" value="1"/>
</dbReference>
<dbReference type="RefSeq" id="WP_011480210.1">
    <property type="nucleotide sequence ID" value="NC_007947.1"/>
</dbReference>
<dbReference type="InterPro" id="IPR012910">
    <property type="entry name" value="Plug_dom"/>
</dbReference>
<organism evidence="17 18">
    <name type="scientific">Methylobacillus flagellatus (strain ATCC 51484 / DSM 6875 / VKM B-1610 / KT)</name>
    <dbReference type="NCBI Taxonomy" id="265072"/>
    <lineage>
        <taxon>Bacteria</taxon>
        <taxon>Pseudomonadati</taxon>
        <taxon>Pseudomonadota</taxon>
        <taxon>Betaproteobacteria</taxon>
        <taxon>Nitrosomonadales</taxon>
        <taxon>Methylophilaceae</taxon>
        <taxon>Methylobacillus</taxon>
    </lineage>
</organism>
<evidence type="ECO:0000256" key="9">
    <source>
        <dbReference type="ARBA" id="ARBA00023170"/>
    </source>
</evidence>
<feature type="domain" description="TonB-dependent receptor-like beta-barrel" evidence="15">
    <location>
        <begin position="249"/>
        <end position="649"/>
    </location>
</feature>
<dbReference type="PANTHER" id="PTHR30069:SF29">
    <property type="entry name" value="HEMOGLOBIN AND HEMOGLOBIN-HAPTOGLOBIN-BINDING PROTEIN 1-RELATED"/>
    <property type="match status" value="1"/>
</dbReference>
<dbReference type="SUPFAM" id="SSF56935">
    <property type="entry name" value="Porins"/>
    <property type="match status" value="1"/>
</dbReference>
<dbReference type="PROSITE" id="PS52016">
    <property type="entry name" value="TONB_DEPENDENT_REC_3"/>
    <property type="match status" value="1"/>
</dbReference>
<evidence type="ECO:0000256" key="14">
    <source>
        <dbReference type="SAM" id="SignalP"/>
    </source>
</evidence>
<evidence type="ECO:0000313" key="17">
    <source>
        <dbReference type="EMBL" id="ABE50256.1"/>
    </source>
</evidence>